<evidence type="ECO:0000313" key="3">
    <source>
        <dbReference type="Proteomes" id="UP000299102"/>
    </source>
</evidence>
<dbReference type="EMBL" id="BGZK01001834">
    <property type="protein sequence ID" value="GBP87086.1"/>
    <property type="molecule type" value="Genomic_DNA"/>
</dbReference>
<gene>
    <name evidence="2" type="ORF">EVAR_99990_1</name>
</gene>
<sequence length="175" mass="19706">MFEKPLIKLCPPAATRAPREERRKRRALPATGAAPAAYCPAPEQHRRIRHRTHGRRAAAVPHELFWRGSKLQSGGGARGARGLRSAELRPRAPTALSTPGDRDLLRRAGRGLFYPDRDLTTAWRGAAPRRVDSMKSKSLTHEHRSTIRRSDGYTPSAVRFRDDDRTYGRIRREGA</sequence>
<protein>
    <submittedName>
        <fullName evidence="2">Uncharacterized protein</fullName>
    </submittedName>
</protein>
<dbReference type="Proteomes" id="UP000299102">
    <property type="component" value="Unassembled WGS sequence"/>
</dbReference>
<name>A0A4C1ZEX8_EUMVA</name>
<proteinExistence type="predicted"/>
<keyword evidence="3" id="KW-1185">Reference proteome</keyword>
<dbReference type="AlphaFoldDB" id="A0A4C1ZEX8"/>
<evidence type="ECO:0000256" key="1">
    <source>
        <dbReference type="SAM" id="MobiDB-lite"/>
    </source>
</evidence>
<organism evidence="2 3">
    <name type="scientific">Eumeta variegata</name>
    <name type="common">Bagworm moth</name>
    <name type="synonym">Eumeta japonica</name>
    <dbReference type="NCBI Taxonomy" id="151549"/>
    <lineage>
        <taxon>Eukaryota</taxon>
        <taxon>Metazoa</taxon>
        <taxon>Ecdysozoa</taxon>
        <taxon>Arthropoda</taxon>
        <taxon>Hexapoda</taxon>
        <taxon>Insecta</taxon>
        <taxon>Pterygota</taxon>
        <taxon>Neoptera</taxon>
        <taxon>Endopterygota</taxon>
        <taxon>Lepidoptera</taxon>
        <taxon>Glossata</taxon>
        <taxon>Ditrysia</taxon>
        <taxon>Tineoidea</taxon>
        <taxon>Psychidae</taxon>
        <taxon>Oiketicinae</taxon>
        <taxon>Eumeta</taxon>
    </lineage>
</organism>
<accession>A0A4C1ZEX8</accession>
<comment type="caution">
    <text evidence="2">The sequence shown here is derived from an EMBL/GenBank/DDBJ whole genome shotgun (WGS) entry which is preliminary data.</text>
</comment>
<feature type="region of interest" description="Disordered" evidence="1">
    <location>
        <begin position="71"/>
        <end position="103"/>
    </location>
</feature>
<feature type="region of interest" description="Disordered" evidence="1">
    <location>
        <begin position="11"/>
        <end position="38"/>
    </location>
</feature>
<feature type="compositionally biased region" description="Low complexity" evidence="1">
    <location>
        <begin position="28"/>
        <end position="38"/>
    </location>
</feature>
<evidence type="ECO:0000313" key="2">
    <source>
        <dbReference type="EMBL" id="GBP87086.1"/>
    </source>
</evidence>
<reference evidence="2 3" key="1">
    <citation type="journal article" date="2019" name="Commun. Biol.">
        <title>The bagworm genome reveals a unique fibroin gene that provides high tensile strength.</title>
        <authorList>
            <person name="Kono N."/>
            <person name="Nakamura H."/>
            <person name="Ohtoshi R."/>
            <person name="Tomita M."/>
            <person name="Numata K."/>
            <person name="Arakawa K."/>
        </authorList>
    </citation>
    <scope>NUCLEOTIDE SEQUENCE [LARGE SCALE GENOMIC DNA]</scope>
</reference>